<keyword evidence="4" id="KW-0520">NAD</keyword>
<dbReference type="InterPro" id="IPR001670">
    <property type="entry name" value="ADH_Fe/GldA"/>
</dbReference>
<evidence type="ECO:0000256" key="1">
    <source>
        <dbReference type="ARBA" id="ARBA00007358"/>
    </source>
</evidence>
<gene>
    <name evidence="6" type="ORF">KIPB_001507</name>
</gene>
<organism evidence="6 7">
    <name type="scientific">Kipferlia bialata</name>
    <dbReference type="NCBI Taxonomy" id="797122"/>
    <lineage>
        <taxon>Eukaryota</taxon>
        <taxon>Metamonada</taxon>
        <taxon>Carpediemonas-like organisms</taxon>
        <taxon>Kipferlia</taxon>
    </lineage>
</organism>
<evidence type="ECO:0000313" key="6">
    <source>
        <dbReference type="EMBL" id="GIQ80673.1"/>
    </source>
</evidence>
<dbReference type="SUPFAM" id="SSF56796">
    <property type="entry name" value="Dehydroquinate synthase-like"/>
    <property type="match status" value="1"/>
</dbReference>
<comment type="caution">
    <text evidence="6">The sequence shown here is derived from an EMBL/GenBank/DDBJ whole genome shotgun (WGS) entry which is preliminary data.</text>
</comment>
<keyword evidence="7" id="KW-1185">Reference proteome</keyword>
<dbReference type="Gene3D" id="3.40.50.1970">
    <property type="match status" value="1"/>
</dbReference>
<proteinExistence type="inferred from homology"/>
<name>A0A9K3CNU1_9EUKA</name>
<dbReference type="OrthoDB" id="339764at2759"/>
<dbReference type="GO" id="GO:0016614">
    <property type="term" value="F:oxidoreductase activity, acting on CH-OH group of donors"/>
    <property type="evidence" value="ECO:0007669"/>
    <property type="project" value="InterPro"/>
</dbReference>
<keyword evidence="3" id="KW-0560">Oxidoreductase</keyword>
<dbReference type="InterPro" id="IPR016205">
    <property type="entry name" value="Glycerol_DH"/>
</dbReference>
<keyword evidence="2" id="KW-0479">Metal-binding</keyword>
<evidence type="ECO:0000259" key="5">
    <source>
        <dbReference type="Pfam" id="PF00465"/>
    </source>
</evidence>
<sequence length="270" mass="28569">VVAANMKLPIVIIPTIAATDAPCSALSVIYTEEGVVSKYEFFPANPDLVLVDTQIICEAPSRLLVAGMGDALATFYEAEACCASRSKNCHGGLPSMTALCLAKLCRDTLFEYGLAAKHQCESHVTGPALDHVVEANTLLSGLGFESGGIAAAHAVHNGLTVCHESHDYYHGEKVAFGVCTQLVLQDSTPEHIEKVQAFCCSVGLPITLRQLGIDSKSEEFLKTNLKAVAKGTCLPGETIHNMPFGITEDLVADAILAADALGEAYLKAHQ</sequence>
<accession>A0A9K3CNU1</accession>
<dbReference type="Gene3D" id="1.20.1090.10">
    <property type="entry name" value="Dehydroquinate synthase-like - alpha domain"/>
    <property type="match status" value="1"/>
</dbReference>
<dbReference type="PANTHER" id="PTHR43616">
    <property type="entry name" value="GLYCEROL DEHYDROGENASE"/>
    <property type="match status" value="1"/>
</dbReference>
<comment type="similarity">
    <text evidence="1">Belongs to the iron-containing alcohol dehydrogenase family.</text>
</comment>
<dbReference type="Pfam" id="PF00465">
    <property type="entry name" value="Fe-ADH"/>
    <property type="match status" value="1"/>
</dbReference>
<evidence type="ECO:0000256" key="3">
    <source>
        <dbReference type="ARBA" id="ARBA00023002"/>
    </source>
</evidence>
<dbReference type="NCBIfam" id="NF006941">
    <property type="entry name" value="PRK09423.1"/>
    <property type="match status" value="1"/>
</dbReference>
<feature type="non-terminal residue" evidence="6">
    <location>
        <position position="270"/>
    </location>
</feature>
<dbReference type="PANTHER" id="PTHR43616:SF5">
    <property type="entry name" value="GLYCEROL DEHYDROGENASE 1"/>
    <property type="match status" value="1"/>
</dbReference>
<feature type="domain" description="Alcohol dehydrogenase iron-type/glycerol dehydrogenase GldA" evidence="5">
    <location>
        <begin position="5"/>
        <end position="53"/>
    </location>
</feature>
<dbReference type="PROSITE" id="PS00060">
    <property type="entry name" value="ADH_IRON_2"/>
    <property type="match status" value="1"/>
</dbReference>
<dbReference type="GO" id="GO:0046872">
    <property type="term" value="F:metal ion binding"/>
    <property type="evidence" value="ECO:0007669"/>
    <property type="project" value="UniProtKB-KW"/>
</dbReference>
<dbReference type="InterPro" id="IPR018211">
    <property type="entry name" value="ADH_Fe_CS"/>
</dbReference>
<dbReference type="Proteomes" id="UP000265618">
    <property type="component" value="Unassembled WGS sequence"/>
</dbReference>
<dbReference type="CDD" id="cd08170">
    <property type="entry name" value="GlyDH"/>
    <property type="match status" value="1"/>
</dbReference>
<dbReference type="AlphaFoldDB" id="A0A9K3CNU1"/>
<dbReference type="EMBL" id="BDIP01000217">
    <property type="protein sequence ID" value="GIQ80673.1"/>
    <property type="molecule type" value="Genomic_DNA"/>
</dbReference>
<protein>
    <recommendedName>
        <fullName evidence="5">Alcohol dehydrogenase iron-type/glycerol dehydrogenase GldA domain-containing protein</fullName>
    </recommendedName>
</protein>
<evidence type="ECO:0000256" key="4">
    <source>
        <dbReference type="ARBA" id="ARBA00023027"/>
    </source>
</evidence>
<dbReference type="GO" id="GO:0005829">
    <property type="term" value="C:cytosol"/>
    <property type="evidence" value="ECO:0007669"/>
    <property type="project" value="TreeGrafter"/>
</dbReference>
<reference evidence="6 7" key="1">
    <citation type="journal article" date="2018" name="PLoS ONE">
        <title>The draft genome of Kipferlia bialata reveals reductive genome evolution in fornicate parasites.</title>
        <authorList>
            <person name="Tanifuji G."/>
            <person name="Takabayashi S."/>
            <person name="Kume K."/>
            <person name="Takagi M."/>
            <person name="Nakayama T."/>
            <person name="Kamikawa R."/>
            <person name="Inagaki Y."/>
            <person name="Hashimoto T."/>
        </authorList>
    </citation>
    <scope>NUCLEOTIDE SEQUENCE [LARGE SCALE GENOMIC DNA]</scope>
    <source>
        <strain evidence="6">NY0173</strain>
    </source>
</reference>
<evidence type="ECO:0000313" key="7">
    <source>
        <dbReference type="Proteomes" id="UP000265618"/>
    </source>
</evidence>
<evidence type="ECO:0000256" key="2">
    <source>
        <dbReference type="ARBA" id="ARBA00022723"/>
    </source>
</evidence>
<dbReference type="PROSITE" id="PS00913">
    <property type="entry name" value="ADH_IRON_1"/>
    <property type="match status" value="1"/>
</dbReference>